<dbReference type="EMBL" id="FSRK01000001">
    <property type="protein sequence ID" value="SIN80712.1"/>
    <property type="molecule type" value="Genomic_DNA"/>
</dbReference>
<name>A0A1N6ECE7_9FLAO</name>
<reference evidence="2" key="1">
    <citation type="submission" date="2016-11" db="EMBL/GenBank/DDBJ databases">
        <authorList>
            <person name="Varghese N."/>
            <person name="Submissions S."/>
        </authorList>
    </citation>
    <scope>NUCLEOTIDE SEQUENCE [LARGE SCALE GENOMIC DNA]</scope>
    <source>
        <strain evidence="2">DSM 27623</strain>
    </source>
</reference>
<proteinExistence type="predicted"/>
<evidence type="ECO:0000313" key="2">
    <source>
        <dbReference type="Proteomes" id="UP000185207"/>
    </source>
</evidence>
<dbReference type="STRING" id="1416779.SAMN05444409_0480"/>
<protein>
    <submittedName>
        <fullName evidence="1">Uncharacterized protein</fullName>
    </submittedName>
</protein>
<gene>
    <name evidence="1" type="ORF">SAMN05444409_0480</name>
</gene>
<dbReference type="AlphaFoldDB" id="A0A1N6ECE7"/>
<dbReference type="Proteomes" id="UP000185207">
    <property type="component" value="Unassembled WGS sequence"/>
</dbReference>
<organism evidence="1 2">
    <name type="scientific">Epilithonimonas zeae</name>
    <dbReference type="NCBI Taxonomy" id="1416779"/>
    <lineage>
        <taxon>Bacteria</taxon>
        <taxon>Pseudomonadati</taxon>
        <taxon>Bacteroidota</taxon>
        <taxon>Flavobacteriia</taxon>
        <taxon>Flavobacteriales</taxon>
        <taxon>Weeksellaceae</taxon>
        <taxon>Chryseobacterium group</taxon>
        <taxon>Epilithonimonas</taxon>
    </lineage>
</organism>
<evidence type="ECO:0000313" key="1">
    <source>
        <dbReference type="EMBL" id="SIN80712.1"/>
    </source>
</evidence>
<keyword evidence="2" id="KW-1185">Reference proteome</keyword>
<accession>A0A1N6ECE7</accession>
<sequence length="31" mass="3796">MDEDQLGFLVNEIYENWKIKLVEMKIFHLSL</sequence>